<dbReference type="RefSeq" id="WP_188448328.1">
    <property type="nucleotide sequence ID" value="NZ_BMDW01000017.1"/>
</dbReference>
<dbReference type="SUPFAM" id="SSF55874">
    <property type="entry name" value="ATPase domain of HSP90 chaperone/DNA topoisomerase II/histidine kinase"/>
    <property type="match status" value="1"/>
</dbReference>
<dbReference type="SUPFAM" id="SSF47757">
    <property type="entry name" value="Chemotaxis receptor methyltransferase CheR, N-terminal domain"/>
    <property type="match status" value="1"/>
</dbReference>
<dbReference type="PRINTS" id="PR00038">
    <property type="entry name" value="HTHLUXR"/>
</dbReference>
<evidence type="ECO:0000256" key="6">
    <source>
        <dbReference type="PROSITE-ProRule" id="PRU00169"/>
    </source>
</evidence>
<proteinExistence type="predicted"/>
<dbReference type="SUPFAM" id="SSF47384">
    <property type="entry name" value="Homodimeric domain of signal transducing histidine kinase"/>
    <property type="match status" value="1"/>
</dbReference>
<dbReference type="SMART" id="SM00448">
    <property type="entry name" value="REC"/>
    <property type="match status" value="2"/>
</dbReference>
<organism evidence="13 14">
    <name type="scientific">Sphingomonas psychrolutea</name>
    <dbReference type="NCBI Taxonomy" id="1259676"/>
    <lineage>
        <taxon>Bacteria</taxon>
        <taxon>Pseudomonadati</taxon>
        <taxon>Pseudomonadota</taxon>
        <taxon>Alphaproteobacteria</taxon>
        <taxon>Sphingomonadales</taxon>
        <taxon>Sphingomonadaceae</taxon>
        <taxon>Sphingomonas</taxon>
    </lineage>
</organism>
<keyword evidence="14" id="KW-1185">Reference proteome</keyword>
<dbReference type="PROSITE" id="PS50123">
    <property type="entry name" value="CHER"/>
    <property type="match status" value="1"/>
</dbReference>
<dbReference type="Pfam" id="PF01339">
    <property type="entry name" value="CheB_methylest"/>
    <property type="match status" value="1"/>
</dbReference>
<keyword evidence="6" id="KW-0597">Phosphoprotein</keyword>
<feature type="coiled-coil region" evidence="7">
    <location>
        <begin position="698"/>
        <end position="739"/>
    </location>
</feature>
<dbReference type="Pfam" id="PF00072">
    <property type="entry name" value="Response_reg"/>
    <property type="match status" value="2"/>
</dbReference>
<evidence type="ECO:0000256" key="3">
    <source>
        <dbReference type="ARBA" id="ARBA00022500"/>
    </source>
</evidence>
<keyword evidence="4" id="KW-0238">DNA-binding</keyword>
<dbReference type="SUPFAM" id="SSF55785">
    <property type="entry name" value="PYP-like sensor domain (PAS domain)"/>
    <property type="match status" value="1"/>
</dbReference>
<dbReference type="SMART" id="SM00387">
    <property type="entry name" value="HATPase_c"/>
    <property type="match status" value="1"/>
</dbReference>
<feature type="active site" evidence="5">
    <location>
        <position position="166"/>
    </location>
</feature>
<dbReference type="InterPro" id="IPR036097">
    <property type="entry name" value="HisK_dim/P_sf"/>
</dbReference>
<dbReference type="SMART" id="SM00421">
    <property type="entry name" value="HTH_LUXR"/>
    <property type="match status" value="1"/>
</dbReference>
<dbReference type="Pfam" id="PF13596">
    <property type="entry name" value="PAS_10"/>
    <property type="match status" value="1"/>
</dbReference>
<dbReference type="InterPro" id="IPR035965">
    <property type="entry name" value="PAS-like_dom_sf"/>
</dbReference>
<feature type="modified residue" description="4-aspartylphosphate" evidence="6">
    <location>
        <position position="1164"/>
    </location>
</feature>
<dbReference type="SUPFAM" id="SSF53335">
    <property type="entry name" value="S-adenosyl-L-methionine-dependent methyltransferases"/>
    <property type="match status" value="1"/>
</dbReference>
<evidence type="ECO:0000259" key="8">
    <source>
        <dbReference type="PROSITE" id="PS50043"/>
    </source>
</evidence>
<evidence type="ECO:0000313" key="13">
    <source>
        <dbReference type="EMBL" id="GGA55089.1"/>
    </source>
</evidence>
<dbReference type="PROSITE" id="PS50043">
    <property type="entry name" value="HTH_LUXR_2"/>
    <property type="match status" value="1"/>
</dbReference>
<dbReference type="Pfam" id="PF00196">
    <property type="entry name" value="GerE"/>
    <property type="match status" value="1"/>
</dbReference>
<dbReference type="PANTHER" id="PTHR24422">
    <property type="entry name" value="CHEMOTAXIS PROTEIN METHYLTRANSFERASE"/>
    <property type="match status" value="1"/>
</dbReference>
<dbReference type="SUPFAM" id="SSF46894">
    <property type="entry name" value="C-terminal effector domain of the bipartite response regulators"/>
    <property type="match status" value="1"/>
</dbReference>
<dbReference type="PROSITE" id="PS50109">
    <property type="entry name" value="HIS_KIN"/>
    <property type="match status" value="1"/>
</dbReference>
<dbReference type="Proteomes" id="UP000618591">
    <property type="component" value="Unassembled WGS sequence"/>
</dbReference>
<dbReference type="Pfam" id="PF03705">
    <property type="entry name" value="CheR_N"/>
    <property type="match status" value="1"/>
</dbReference>
<dbReference type="Gene3D" id="3.30.565.10">
    <property type="entry name" value="Histidine kinase-like ATPase, C-terminal domain"/>
    <property type="match status" value="1"/>
</dbReference>
<dbReference type="SMART" id="SM00388">
    <property type="entry name" value="HisKA"/>
    <property type="match status" value="1"/>
</dbReference>
<dbReference type="InterPro" id="IPR003661">
    <property type="entry name" value="HisK_dim/P_dom"/>
</dbReference>
<dbReference type="InterPro" id="IPR016032">
    <property type="entry name" value="Sig_transdc_resp-reg_C-effctor"/>
</dbReference>
<dbReference type="CDD" id="cd16434">
    <property type="entry name" value="CheB-CheR_fusion"/>
    <property type="match status" value="1"/>
</dbReference>
<feature type="active site" evidence="5">
    <location>
        <position position="74"/>
    </location>
</feature>
<dbReference type="SUPFAM" id="SSF52738">
    <property type="entry name" value="Methylesterase CheB, C-terminal domain"/>
    <property type="match status" value="1"/>
</dbReference>
<evidence type="ECO:0000256" key="5">
    <source>
        <dbReference type="PROSITE-ProRule" id="PRU00050"/>
    </source>
</evidence>
<comment type="catalytic activity">
    <reaction evidence="1">
        <text>ATP + protein L-histidine = ADP + protein N-phospho-L-histidine.</text>
        <dbReference type="EC" id="2.7.13.3"/>
    </reaction>
</comment>
<feature type="domain" description="CheR-type methyltransferase" evidence="12">
    <location>
        <begin position="242"/>
        <end position="500"/>
    </location>
</feature>
<name>A0ABQ1H218_9SPHN</name>
<dbReference type="SMART" id="SM00138">
    <property type="entry name" value="MeTrc"/>
    <property type="match status" value="1"/>
</dbReference>
<reference evidence="14" key="1">
    <citation type="journal article" date="2019" name="Int. J. Syst. Evol. Microbiol.">
        <title>The Global Catalogue of Microorganisms (GCM) 10K type strain sequencing project: providing services to taxonomists for standard genome sequencing and annotation.</title>
        <authorList>
            <consortium name="The Broad Institute Genomics Platform"/>
            <consortium name="The Broad Institute Genome Sequencing Center for Infectious Disease"/>
            <person name="Wu L."/>
            <person name="Ma J."/>
        </authorList>
    </citation>
    <scope>NUCLEOTIDE SEQUENCE [LARGE SCALE GENOMIC DNA]</scope>
    <source>
        <strain evidence="14">CGMCC 1.10106</strain>
    </source>
</reference>
<dbReference type="PRINTS" id="PR00996">
    <property type="entry name" value="CHERMTFRASE"/>
</dbReference>
<dbReference type="InterPro" id="IPR050903">
    <property type="entry name" value="Bact_Chemotaxis_MeTrfase"/>
</dbReference>
<dbReference type="InterPro" id="IPR000673">
    <property type="entry name" value="Sig_transdc_resp-reg_Me-estase"/>
</dbReference>
<dbReference type="Gene3D" id="3.40.50.150">
    <property type="entry name" value="Vaccinia Virus protein VP39"/>
    <property type="match status" value="1"/>
</dbReference>
<keyword evidence="5" id="KW-0378">Hydrolase</keyword>
<dbReference type="PROSITE" id="PS50110">
    <property type="entry name" value="RESPONSE_REGULATORY"/>
    <property type="match status" value="1"/>
</dbReference>
<protein>
    <recommendedName>
        <fullName evidence="2">histidine kinase</fullName>
        <ecNumber evidence="2">2.7.13.3</ecNumber>
    </recommendedName>
</protein>
<evidence type="ECO:0000256" key="7">
    <source>
        <dbReference type="SAM" id="Coils"/>
    </source>
</evidence>
<dbReference type="CDD" id="cd00082">
    <property type="entry name" value="HisKA"/>
    <property type="match status" value="1"/>
</dbReference>
<sequence>MVVSASELKAQAALLDRQTGGANARADEGVLVPSGRANFPIVAVGASAGGLDAATRLIDALPDAPGMAFILIQHLDPTHKSLMAELLAKHTPMPVVEARDGAAIEIDHVYTIPSGAYLSVSGDVLRLSPPETPRGVRKPFDFLLKSLARGTEHPIAAIILSGFDGDGSDGLPSIRERGGLVLAQDPAEAEQNSMPISAIDTGLVDQTLRIGQMPHALALFAKSNAASATTSPPGLAAIIEELRRKTPHDFRLYKPGTLLRRIERRMALVRLGPGAMPDYLALLRKDAGERDLLAADLLINVTTFFRDPKTFALLESKVIPDLIAHHGTDEPLRVWVAGCSTGEEAYSIAILFLEAIAAAKRPIKLQMFASDVDAEAVAKAREGIYPASITVDITTARLKRFFVVNEAGDYRVNPDLRGAIVFTVQDLLSDPPFSRLDLISCRNVLIYLTPRAQAKVIALFHFALRKRGVLLLGSAESIGSMAGRFETVAKAERIYRQVGHGRLGLSDFAVAAAADKTALARTLPDKAQMRASGFADLARRTVLETHAPAAVLIDRAGKCLYSLGATDRYLQVASGYPTHDLLEMATPALRAKLRSAIGRVGPDTPRVFIGHSRIGSTAFGIDVQSVKHDGEELLLVAFIDDPEHGSSNDAKTPATNARVGDLEHELALTRDELRIALEGLETSSQEQKAINEEALSVNEEYQSTNEELLTSKEELQSLNEELTALNGQLQETLERQRSTSDDLQNVLYSTDVATLFLDPDLCIRFFTPATRAVFNVIPGDIGRPLADLRSLAVDDRLTDDARAVLKGSAPIGQEIEVPGGSWFLRRVLPYHTHDAQIEGVVITFTDITERKNSAKALRASKREAELANVAKSRFLAAASHDLRQPLQSLALVQALLVHSVEGDKVGKLVTRLGQTIDAMTGMLNVLLDINQIEAGVVEPQPMDFALTDLFARLRDEFTYQAQAQRLDLRVLPSTASVHSDPRLLEQMIRNLLANAMKYTRTGRILLGCRRAGQHLRIEIWDTGIGIAKADLTAIFDEFHQIDNAARERSKGLGLGLSIVQRLGALLGHDVNVRSRLGRGSAFTIDVPLAQRAAAAPTADLSGGLEAGAARVGKIIIVEDDPEVRDLLEQLLTAGGHRVRKAANGEAAIALIAKGAIRPDLVLTDYNLPGALDGLDVLSGIRAVLRDPIPGIILTGDISDATEARIAANDCALLSKPVKSALLAATIAALLVKAKVPAIASLDKSTALNAVIILIDDDADVRLSIRDVLEDVGHVVEDYPDAESYLATVRTEREGCILLDAGLRGMSGIALLERLHATGDPMPTIMLAGSRDVTLAVAAMKAGACDFIAKPVSREALLESVARAVAQSHGIGVAHARQEAAARHMAELTPRQREIMDMVLDGQPSKIIAADLGISQRTVENHRAAIMHRMEAKSLPELARRALAAKAKASTIEG</sequence>
<dbReference type="InterPro" id="IPR001789">
    <property type="entry name" value="Sig_transdc_resp-reg_receiver"/>
</dbReference>
<accession>A0ABQ1H218</accession>
<dbReference type="EC" id="2.7.13.3" evidence="2"/>
<dbReference type="SUPFAM" id="SSF52172">
    <property type="entry name" value="CheY-like"/>
    <property type="match status" value="2"/>
</dbReference>
<dbReference type="Gene3D" id="1.10.10.10">
    <property type="entry name" value="Winged helix-like DNA-binding domain superfamily/Winged helix DNA-binding domain"/>
    <property type="match status" value="1"/>
</dbReference>
<feature type="domain" description="Histidine kinase" evidence="9">
    <location>
        <begin position="877"/>
        <end position="1090"/>
    </location>
</feature>
<dbReference type="CDD" id="cd00130">
    <property type="entry name" value="PAS"/>
    <property type="match status" value="1"/>
</dbReference>
<dbReference type="Gene3D" id="3.40.50.2300">
    <property type="match status" value="2"/>
</dbReference>
<evidence type="ECO:0000259" key="9">
    <source>
        <dbReference type="PROSITE" id="PS50109"/>
    </source>
</evidence>
<dbReference type="CDD" id="cd06170">
    <property type="entry name" value="LuxR_C_like"/>
    <property type="match status" value="1"/>
</dbReference>
<evidence type="ECO:0000259" key="12">
    <source>
        <dbReference type="PROSITE" id="PS50123"/>
    </source>
</evidence>
<dbReference type="InterPro" id="IPR011006">
    <property type="entry name" value="CheY-like_superfamily"/>
</dbReference>
<feature type="domain" description="Response regulatory" evidence="10">
    <location>
        <begin position="1113"/>
        <end position="1364"/>
    </location>
</feature>
<dbReference type="EMBL" id="BMDW01000017">
    <property type="protein sequence ID" value="GGA55089.1"/>
    <property type="molecule type" value="Genomic_DNA"/>
</dbReference>
<dbReference type="InterPro" id="IPR000792">
    <property type="entry name" value="Tscrpt_reg_LuxR_C"/>
</dbReference>
<dbReference type="InterPro" id="IPR035909">
    <property type="entry name" value="CheB_C"/>
</dbReference>
<dbReference type="Pfam" id="PF01739">
    <property type="entry name" value="CheR"/>
    <property type="match status" value="1"/>
</dbReference>
<dbReference type="PROSITE" id="PS50122">
    <property type="entry name" value="CHEB"/>
    <property type="match status" value="1"/>
</dbReference>
<evidence type="ECO:0000256" key="2">
    <source>
        <dbReference type="ARBA" id="ARBA00012438"/>
    </source>
</evidence>
<evidence type="ECO:0000313" key="14">
    <source>
        <dbReference type="Proteomes" id="UP000618591"/>
    </source>
</evidence>
<dbReference type="InterPro" id="IPR000014">
    <property type="entry name" value="PAS"/>
</dbReference>
<dbReference type="InterPro" id="IPR022641">
    <property type="entry name" value="CheR_N"/>
</dbReference>
<gene>
    <name evidence="13" type="ORF">GCM10011395_26880</name>
</gene>
<evidence type="ECO:0000256" key="1">
    <source>
        <dbReference type="ARBA" id="ARBA00000085"/>
    </source>
</evidence>
<keyword evidence="7" id="KW-0175">Coiled coil</keyword>
<dbReference type="PROSITE" id="PS00622">
    <property type="entry name" value="HTH_LUXR_1"/>
    <property type="match status" value="1"/>
</dbReference>
<dbReference type="Gene3D" id="3.30.450.20">
    <property type="entry name" value="PAS domain"/>
    <property type="match status" value="1"/>
</dbReference>
<dbReference type="Pfam" id="PF02518">
    <property type="entry name" value="HATPase_c"/>
    <property type="match status" value="1"/>
</dbReference>
<evidence type="ECO:0000259" key="11">
    <source>
        <dbReference type="PROSITE" id="PS50122"/>
    </source>
</evidence>
<dbReference type="InterPro" id="IPR036388">
    <property type="entry name" value="WH-like_DNA-bd_sf"/>
</dbReference>
<evidence type="ECO:0000259" key="10">
    <source>
        <dbReference type="PROSITE" id="PS50110"/>
    </source>
</evidence>
<dbReference type="InterPro" id="IPR000780">
    <property type="entry name" value="CheR_MeTrfase"/>
</dbReference>
<feature type="active site" evidence="5">
    <location>
        <position position="47"/>
    </location>
</feature>
<dbReference type="InterPro" id="IPR005467">
    <property type="entry name" value="His_kinase_dom"/>
</dbReference>
<evidence type="ECO:0000256" key="4">
    <source>
        <dbReference type="ARBA" id="ARBA00023125"/>
    </source>
</evidence>
<dbReference type="InterPro" id="IPR022642">
    <property type="entry name" value="CheR_C"/>
</dbReference>
<feature type="domain" description="CheB-type methylesterase" evidence="11">
    <location>
        <begin position="41"/>
        <end position="224"/>
    </location>
</feature>
<comment type="caution">
    <text evidence="13">The sequence shown here is derived from an EMBL/GenBank/DDBJ whole genome shotgun (WGS) entry which is preliminary data.</text>
</comment>
<dbReference type="InterPro" id="IPR036890">
    <property type="entry name" value="HATPase_C_sf"/>
</dbReference>
<dbReference type="CDD" id="cd00156">
    <property type="entry name" value="REC"/>
    <property type="match status" value="1"/>
</dbReference>
<feature type="domain" description="HTH luxR-type" evidence="8">
    <location>
        <begin position="1380"/>
        <end position="1445"/>
    </location>
</feature>
<dbReference type="Pfam" id="PF00512">
    <property type="entry name" value="HisKA"/>
    <property type="match status" value="1"/>
</dbReference>
<dbReference type="PANTHER" id="PTHR24422:SF27">
    <property type="entry name" value="PROTEIN-GLUTAMATE O-METHYLTRANSFERASE"/>
    <property type="match status" value="1"/>
</dbReference>
<dbReference type="Gene3D" id="1.10.287.130">
    <property type="match status" value="1"/>
</dbReference>
<dbReference type="InterPro" id="IPR029063">
    <property type="entry name" value="SAM-dependent_MTases_sf"/>
</dbReference>
<keyword evidence="3 5" id="KW-0145">Chemotaxis</keyword>
<dbReference type="InterPro" id="IPR003594">
    <property type="entry name" value="HATPase_dom"/>
</dbReference>
<dbReference type="Gene3D" id="3.40.50.180">
    <property type="entry name" value="Methylesterase CheB, C-terminal domain"/>
    <property type="match status" value="1"/>
</dbReference>